<organism evidence="1 2">
    <name type="scientific">Aspergillus campestris (strain IBT 28561)</name>
    <dbReference type="NCBI Taxonomy" id="1392248"/>
    <lineage>
        <taxon>Eukaryota</taxon>
        <taxon>Fungi</taxon>
        <taxon>Dikarya</taxon>
        <taxon>Ascomycota</taxon>
        <taxon>Pezizomycotina</taxon>
        <taxon>Eurotiomycetes</taxon>
        <taxon>Eurotiomycetidae</taxon>
        <taxon>Eurotiales</taxon>
        <taxon>Aspergillaceae</taxon>
        <taxon>Aspergillus</taxon>
        <taxon>Aspergillus subgen. Circumdati</taxon>
    </lineage>
</organism>
<gene>
    <name evidence="1" type="ORF">P168DRAFT_24255</name>
</gene>
<dbReference type="RefSeq" id="XP_024697437.1">
    <property type="nucleotide sequence ID" value="XM_024833812.1"/>
</dbReference>
<sequence>MIMILMGRFWASFKALRSIQLERWRQPHQSSYLASVFPELSFQHPPKDYMIVGIFRPGMDTRTTDRGGSLTEWAPRRSTFSVYTTDLLIITASRYNGEVALSICHITLHNRYHTIRANPRYLFGSTSYPQSAQSREHLLVSGLAEKSTEKATIPQKDH</sequence>
<dbReference type="VEuPathDB" id="FungiDB:P168DRAFT_24255"/>
<dbReference type="EMBL" id="MSFM01000001">
    <property type="protein sequence ID" value="PKY08843.1"/>
    <property type="molecule type" value="Genomic_DNA"/>
</dbReference>
<dbReference type="GeneID" id="36541336"/>
<accession>A0A2I1DG48</accession>
<proteinExistence type="predicted"/>
<evidence type="ECO:0000313" key="1">
    <source>
        <dbReference type="EMBL" id="PKY08843.1"/>
    </source>
</evidence>
<dbReference type="AlphaFoldDB" id="A0A2I1DG48"/>
<dbReference type="Proteomes" id="UP000234254">
    <property type="component" value="Unassembled WGS sequence"/>
</dbReference>
<comment type="caution">
    <text evidence="1">The sequence shown here is derived from an EMBL/GenBank/DDBJ whole genome shotgun (WGS) entry which is preliminary data.</text>
</comment>
<reference evidence="1" key="1">
    <citation type="submission" date="2016-12" db="EMBL/GenBank/DDBJ databases">
        <title>The genomes of Aspergillus section Nigri reveals drivers in fungal speciation.</title>
        <authorList>
            <consortium name="DOE Joint Genome Institute"/>
            <person name="Vesth T.C."/>
            <person name="Nybo J."/>
            <person name="Theobald S."/>
            <person name="Brandl J."/>
            <person name="Frisvad J.C."/>
            <person name="Nielsen K.F."/>
            <person name="Lyhne E.K."/>
            <person name="Kogle M.E."/>
            <person name="Kuo A."/>
            <person name="Riley R."/>
            <person name="Clum A."/>
            <person name="Nolan M."/>
            <person name="Lipzen A."/>
            <person name="Salamov A."/>
            <person name="Henrissat B."/>
            <person name="Wiebenga A."/>
            <person name="De vries R.P."/>
            <person name="Grigoriev I.V."/>
            <person name="Mortensen U.H."/>
            <person name="Andersen M.R."/>
            <person name="Baker S.E."/>
        </authorList>
    </citation>
    <scope>NUCLEOTIDE SEQUENCE</scope>
    <source>
        <strain evidence="1">IBT 28561</strain>
    </source>
</reference>
<protein>
    <submittedName>
        <fullName evidence="1">Uncharacterized protein</fullName>
    </submittedName>
</protein>
<keyword evidence="2" id="KW-1185">Reference proteome</keyword>
<name>A0A2I1DG48_ASPC2</name>
<evidence type="ECO:0000313" key="2">
    <source>
        <dbReference type="Proteomes" id="UP000234254"/>
    </source>
</evidence>